<evidence type="ECO:0000256" key="1">
    <source>
        <dbReference type="HAMAP-Rule" id="MF_01966"/>
    </source>
</evidence>
<comment type="cofactor">
    <cofactor evidence="1">
        <name>K(+)</name>
        <dbReference type="ChEBI" id="CHEBI:29103"/>
    </cofactor>
    <text evidence="1">Binds 1 potassium ion per subunit.</text>
</comment>
<dbReference type="GO" id="GO:0052856">
    <property type="term" value="F:NAD(P)HX epimerase activity"/>
    <property type="evidence" value="ECO:0007669"/>
    <property type="project" value="UniProtKB-UniRule"/>
</dbReference>
<gene>
    <name evidence="1" type="primary">nnrE</name>
    <name evidence="3" type="ORF">B5808_07205</name>
</gene>
<comment type="function">
    <text evidence="1">Catalyzes the epimerization of the S- and R-forms of NAD(P)HX, a damaged form of NAD(P)H that is a result of enzymatic or heat-dependent hydration. This is a prerequisite for the S-specific NAD(P)H-hydrate dehydratase to allow the repair of both epimers of NAD(P)HX.</text>
</comment>
<keyword evidence="1" id="KW-0630">Potassium</keyword>
<comment type="caution">
    <text evidence="1">Lacks conserved residue(s) required for the propagation of feature annotation.</text>
</comment>
<keyword evidence="1" id="KW-0547">Nucleotide-binding</keyword>
<dbReference type="EMBL" id="CP020715">
    <property type="protein sequence ID" value="ARJ05015.1"/>
    <property type="molecule type" value="Genomic_DNA"/>
</dbReference>
<evidence type="ECO:0000313" key="3">
    <source>
        <dbReference type="EMBL" id="ARJ05015.1"/>
    </source>
</evidence>
<feature type="binding site" evidence="1">
    <location>
        <position position="144"/>
    </location>
    <ligand>
        <name>K(+)</name>
        <dbReference type="ChEBI" id="CHEBI:29103"/>
    </ligand>
</feature>
<dbReference type="GO" id="GO:0000166">
    <property type="term" value="F:nucleotide binding"/>
    <property type="evidence" value="ECO:0007669"/>
    <property type="project" value="UniProtKB-KW"/>
</dbReference>
<dbReference type="Proteomes" id="UP000192775">
    <property type="component" value="Chromosome"/>
</dbReference>
<accession>A0A1X9LIJ7</accession>
<dbReference type="AlphaFoldDB" id="A0A1X9LIJ7"/>
<dbReference type="Gene3D" id="3.40.50.10260">
    <property type="entry name" value="YjeF N-terminal domain"/>
    <property type="match status" value="1"/>
</dbReference>
<comment type="catalytic activity">
    <reaction evidence="1">
        <text>(6R)-NADPHX = (6S)-NADPHX</text>
        <dbReference type="Rhea" id="RHEA:32227"/>
        <dbReference type="ChEBI" id="CHEBI:64076"/>
        <dbReference type="ChEBI" id="CHEBI:64077"/>
        <dbReference type="EC" id="5.1.99.6"/>
    </reaction>
</comment>
<dbReference type="InterPro" id="IPR004443">
    <property type="entry name" value="YjeF_N_dom"/>
</dbReference>
<keyword evidence="1" id="KW-0479">Metal-binding</keyword>
<feature type="domain" description="YjeF N-terminal" evidence="2">
    <location>
        <begin position="24"/>
        <end position="242"/>
    </location>
</feature>
<sequence length="249" mass="24959">MFPLSGRFLARGVGHVRGYSAEQIRGAERAHLEAGEPLMARAAEGLADAVEGLVTRPGRPLRTSHVCVLAGSGDNGGDALYAAAALAARGSSVTVVPVGSRLHEGGRTAAEVAGATVLDRTSGSDEDLVRRAVEAAIRSDAVVDGIIGTGTSADPSLRGLGRAVVVALLSEPRWAGSGAAVVAVDLPSGVHPDTGAADDAVLPADLTVTFGGAKAGLLQGTGARLAGRIEVVPIGIEEDLEALTPVVET</sequence>
<keyword evidence="4" id="KW-1185">Reference proteome</keyword>
<comment type="catalytic activity">
    <reaction evidence="1">
        <text>(6R)-NADHX = (6S)-NADHX</text>
        <dbReference type="Rhea" id="RHEA:32215"/>
        <dbReference type="ChEBI" id="CHEBI:64074"/>
        <dbReference type="ChEBI" id="CHEBI:64075"/>
        <dbReference type="EC" id="5.1.99.6"/>
    </reaction>
</comment>
<keyword evidence="1" id="KW-0520">NAD</keyword>
<keyword evidence="1" id="KW-0413">Isomerase</keyword>
<dbReference type="EC" id="5.1.99.6" evidence="1"/>
<comment type="similarity">
    <text evidence="1">Belongs to the NnrE/AIBP family.</text>
</comment>
<dbReference type="PROSITE" id="PS51385">
    <property type="entry name" value="YJEF_N"/>
    <property type="match status" value="1"/>
</dbReference>
<organism evidence="3 4">
    <name type="scientific">Cnuibacter physcomitrellae</name>
    <dbReference type="NCBI Taxonomy" id="1619308"/>
    <lineage>
        <taxon>Bacteria</taxon>
        <taxon>Bacillati</taxon>
        <taxon>Actinomycetota</taxon>
        <taxon>Actinomycetes</taxon>
        <taxon>Micrococcales</taxon>
        <taxon>Microbacteriaceae</taxon>
        <taxon>Cnuibacter</taxon>
    </lineage>
</organism>
<name>A0A1X9LIJ7_9MICO</name>
<evidence type="ECO:0000313" key="4">
    <source>
        <dbReference type="Proteomes" id="UP000192775"/>
    </source>
</evidence>
<feature type="binding site" evidence="1">
    <location>
        <position position="75"/>
    </location>
    <ligand>
        <name>K(+)</name>
        <dbReference type="ChEBI" id="CHEBI:29103"/>
    </ligand>
</feature>
<feature type="binding site" evidence="1">
    <location>
        <begin position="74"/>
        <end position="78"/>
    </location>
    <ligand>
        <name>(6S)-NADPHX</name>
        <dbReference type="ChEBI" id="CHEBI:64076"/>
    </ligand>
</feature>
<dbReference type="STRING" id="1619308.B5808_07205"/>
<dbReference type="GO" id="GO:0046872">
    <property type="term" value="F:metal ion binding"/>
    <property type="evidence" value="ECO:0007669"/>
    <property type="project" value="UniProtKB-KW"/>
</dbReference>
<dbReference type="HAMAP" id="MF_01966">
    <property type="entry name" value="NADHX_epimerase"/>
    <property type="match status" value="1"/>
</dbReference>
<feature type="binding site" evidence="1">
    <location>
        <position position="188"/>
    </location>
    <ligand>
        <name>K(+)</name>
        <dbReference type="ChEBI" id="CHEBI:29103"/>
    </ligand>
</feature>
<evidence type="ECO:0000259" key="2">
    <source>
        <dbReference type="PROSITE" id="PS51385"/>
    </source>
</evidence>
<dbReference type="InterPro" id="IPR036652">
    <property type="entry name" value="YjeF_N_dom_sf"/>
</dbReference>
<proteinExistence type="inferred from homology"/>
<reference evidence="3 4" key="1">
    <citation type="submission" date="2017-04" db="EMBL/GenBank/DDBJ databases">
        <authorList>
            <person name="Afonso C.L."/>
            <person name="Miller P.J."/>
            <person name="Scott M.A."/>
            <person name="Spackman E."/>
            <person name="Goraichik I."/>
            <person name="Dimitrov K.M."/>
            <person name="Suarez D.L."/>
            <person name="Swayne D.E."/>
        </authorList>
    </citation>
    <scope>NUCLEOTIDE SEQUENCE [LARGE SCALE GENOMIC DNA]</scope>
    <source>
        <strain evidence="4">XA(T)</strain>
    </source>
</reference>
<feature type="binding site" evidence="1">
    <location>
        <position position="185"/>
    </location>
    <ligand>
        <name>(6S)-NADPHX</name>
        <dbReference type="ChEBI" id="CHEBI:64076"/>
    </ligand>
</feature>
<dbReference type="SUPFAM" id="SSF64153">
    <property type="entry name" value="YjeF N-terminal domain-like"/>
    <property type="match status" value="1"/>
</dbReference>
<dbReference type="Pfam" id="PF03853">
    <property type="entry name" value="YjeF_N"/>
    <property type="match status" value="1"/>
</dbReference>
<dbReference type="KEGG" id="cphy:B5808_07205"/>
<keyword evidence="1" id="KW-0521">NADP</keyword>
<protein>
    <recommendedName>
        <fullName evidence="1">NAD(P)H-hydrate epimerase</fullName>
        <ecNumber evidence="1">5.1.99.6</ecNumber>
    </recommendedName>
    <alternativeName>
        <fullName evidence="1">NAD(P)HX epimerase</fullName>
    </alternativeName>
</protein>